<feature type="non-terminal residue" evidence="2">
    <location>
        <position position="50"/>
    </location>
</feature>
<proteinExistence type="predicted"/>
<sequence length="50" mass="5539">CRRSARGGGRRSLRRARRGSRARASPPAAAWARRAKGRRRGAVRPSWRGG</sequence>
<feature type="non-terminal residue" evidence="2">
    <location>
        <position position="1"/>
    </location>
</feature>
<dbReference type="EMBL" id="CADCVW010000005">
    <property type="protein sequence ID" value="CAA9479696.1"/>
    <property type="molecule type" value="Genomic_DNA"/>
</dbReference>
<gene>
    <name evidence="2" type="ORF">AVDCRST_MAG39-85</name>
</gene>
<evidence type="ECO:0000313" key="2">
    <source>
        <dbReference type="EMBL" id="CAA9479696.1"/>
    </source>
</evidence>
<accession>A0A6J4S068</accession>
<dbReference type="AlphaFoldDB" id="A0A6J4S068"/>
<feature type="region of interest" description="Disordered" evidence="1">
    <location>
        <begin position="1"/>
        <end position="50"/>
    </location>
</feature>
<name>A0A6J4S068_9SPHN</name>
<protein>
    <submittedName>
        <fullName evidence="2">Uncharacterized protein</fullName>
    </submittedName>
</protein>
<feature type="compositionally biased region" description="Low complexity" evidence="1">
    <location>
        <begin position="22"/>
        <end position="32"/>
    </location>
</feature>
<feature type="compositionally biased region" description="Basic residues" evidence="1">
    <location>
        <begin position="33"/>
        <end position="42"/>
    </location>
</feature>
<reference evidence="2" key="1">
    <citation type="submission" date="2020-02" db="EMBL/GenBank/DDBJ databases">
        <authorList>
            <person name="Meier V. D."/>
        </authorList>
    </citation>
    <scope>NUCLEOTIDE SEQUENCE</scope>
    <source>
        <strain evidence="2">AVDCRST_MAG39</strain>
    </source>
</reference>
<feature type="compositionally biased region" description="Basic residues" evidence="1">
    <location>
        <begin position="1"/>
        <end position="21"/>
    </location>
</feature>
<evidence type="ECO:0000256" key="1">
    <source>
        <dbReference type="SAM" id="MobiDB-lite"/>
    </source>
</evidence>
<organism evidence="2">
    <name type="scientific">uncultured Sphingomonadaceae bacterium</name>
    <dbReference type="NCBI Taxonomy" id="169976"/>
    <lineage>
        <taxon>Bacteria</taxon>
        <taxon>Pseudomonadati</taxon>
        <taxon>Pseudomonadota</taxon>
        <taxon>Alphaproteobacteria</taxon>
        <taxon>Sphingomonadales</taxon>
        <taxon>Sphingomonadaceae</taxon>
        <taxon>environmental samples</taxon>
    </lineage>
</organism>